<dbReference type="SUPFAM" id="SSF52518">
    <property type="entry name" value="Thiamin diphosphate-binding fold (THDP-binding)"/>
    <property type="match status" value="2"/>
</dbReference>
<dbReference type="CDD" id="cd07035">
    <property type="entry name" value="TPP_PYR_POX_like"/>
    <property type="match status" value="1"/>
</dbReference>
<dbReference type="InterPro" id="IPR011766">
    <property type="entry name" value="TPP_enzyme_TPP-bd"/>
</dbReference>
<dbReference type="InterPro" id="IPR029035">
    <property type="entry name" value="DHS-like_NAD/FAD-binding_dom"/>
</dbReference>
<dbReference type="Pfam" id="PF02775">
    <property type="entry name" value="TPP_enzyme_C"/>
    <property type="match status" value="1"/>
</dbReference>
<dbReference type="Proteomes" id="UP000030377">
    <property type="component" value="Unassembled WGS sequence"/>
</dbReference>
<dbReference type="PROSITE" id="PS00187">
    <property type="entry name" value="TPP_ENZYMES"/>
    <property type="match status" value="1"/>
</dbReference>
<gene>
    <name evidence="8" type="ORF">MA20_15555</name>
</gene>
<dbReference type="GO" id="GO:0009099">
    <property type="term" value="P:L-valine biosynthetic process"/>
    <property type="evidence" value="ECO:0007669"/>
    <property type="project" value="TreeGrafter"/>
</dbReference>
<comment type="caution">
    <text evidence="8">The sequence shown here is derived from an EMBL/GenBank/DDBJ whole genome shotgun (WGS) entry which is preliminary data.</text>
</comment>
<accession>A0A0A3Y041</accession>
<dbReference type="InterPro" id="IPR000399">
    <property type="entry name" value="TPP-bd_CS"/>
</dbReference>
<comment type="cofactor">
    <cofactor evidence="1">
        <name>thiamine diphosphate</name>
        <dbReference type="ChEBI" id="CHEBI:58937"/>
    </cofactor>
</comment>
<dbReference type="InterPro" id="IPR029061">
    <property type="entry name" value="THDP-binding"/>
</dbReference>
<proteinExistence type="inferred from homology"/>
<dbReference type="GO" id="GO:0005948">
    <property type="term" value="C:acetolactate synthase complex"/>
    <property type="evidence" value="ECO:0007669"/>
    <property type="project" value="TreeGrafter"/>
</dbReference>
<name>A0A0A3Y041_BRAJP</name>
<comment type="similarity">
    <text evidence="2 4">Belongs to the TPP enzyme family.</text>
</comment>
<protein>
    <recommendedName>
        <fullName evidence="10">Thiamine pyrophosphate-requiring protein</fullName>
    </recommendedName>
</protein>
<feature type="domain" description="Thiamine pyrophosphate enzyme central" evidence="5">
    <location>
        <begin position="184"/>
        <end position="317"/>
    </location>
</feature>
<feature type="domain" description="Thiamine pyrophosphate enzyme N-terminal TPP-binding" evidence="7">
    <location>
        <begin position="1"/>
        <end position="104"/>
    </location>
</feature>
<evidence type="ECO:0000259" key="5">
    <source>
        <dbReference type="Pfam" id="PF00205"/>
    </source>
</evidence>
<dbReference type="InterPro" id="IPR045229">
    <property type="entry name" value="TPP_enz"/>
</dbReference>
<evidence type="ECO:0000256" key="4">
    <source>
        <dbReference type="RuleBase" id="RU362132"/>
    </source>
</evidence>
<evidence type="ECO:0000256" key="3">
    <source>
        <dbReference type="ARBA" id="ARBA00023052"/>
    </source>
</evidence>
<dbReference type="GO" id="GO:0003984">
    <property type="term" value="F:acetolactate synthase activity"/>
    <property type="evidence" value="ECO:0007669"/>
    <property type="project" value="TreeGrafter"/>
</dbReference>
<dbReference type="AlphaFoldDB" id="A0A0A3Y041"/>
<dbReference type="GO" id="GO:0030976">
    <property type="term" value="F:thiamine pyrophosphate binding"/>
    <property type="evidence" value="ECO:0007669"/>
    <property type="project" value="InterPro"/>
</dbReference>
<dbReference type="InterPro" id="IPR012001">
    <property type="entry name" value="Thiamin_PyroP_enz_TPP-bd_dom"/>
</dbReference>
<organism evidence="8 9">
    <name type="scientific">Bradyrhizobium japonicum</name>
    <dbReference type="NCBI Taxonomy" id="375"/>
    <lineage>
        <taxon>Bacteria</taxon>
        <taxon>Pseudomonadati</taxon>
        <taxon>Pseudomonadota</taxon>
        <taxon>Alphaproteobacteria</taxon>
        <taxon>Hyphomicrobiales</taxon>
        <taxon>Nitrobacteraceae</taxon>
        <taxon>Bradyrhizobium</taxon>
    </lineage>
</organism>
<sequence>MKLGTAIAEIMKREGIEILCGYPVNHLIEHAAKAEIRPVMVRQERVGVHMADAISRVTSGRSIGAFCMQHGPGAENAMGGVAQCYGESVPVLVLPMGYQRRLAHIEPNFNSSEAMKPFSKSSEPIILAAEVTNIFRRAFTKLKNGRGGPVIVEIPADMWNEEVPEPLNYTPVLRTRYGADPVHVKEAAALLVNAKRPVIYAGQGVHYAQAWPQLKRLAERLAIPVTTSLGGKSSFPETHPLSLGSGGLAVPRAVPKFLAEADVIFGIGCSFTETSFGVAIPKGKTVIHSTLDPNHLNKDVEAKVGLVGDAGLVLDALLEEIGKTVTADRDASAVAAEIAASHKEWLAKWMPKLTSNDAPLSPYRVLWDLQHTVDIKNTIITHDAGSPRDQLSPFWKAVEPLTYLGWGKTTQLGYGLGLAMGAKLAKPDKLCINVWGDAAIGFTGMDFETAVRERIPIMSILLNNFSMAIELKVMPISTEKYRSTDISGDYAAMARAFGGHGERVTRPEDIIPAIKRGIQKTKEGVPVLLEFITAKETEVSRPGT</sequence>
<evidence type="ECO:0000259" key="7">
    <source>
        <dbReference type="Pfam" id="PF02776"/>
    </source>
</evidence>
<evidence type="ECO:0000256" key="1">
    <source>
        <dbReference type="ARBA" id="ARBA00001964"/>
    </source>
</evidence>
<evidence type="ECO:0008006" key="10">
    <source>
        <dbReference type="Google" id="ProtNLM"/>
    </source>
</evidence>
<dbReference type="PANTHER" id="PTHR18968">
    <property type="entry name" value="THIAMINE PYROPHOSPHATE ENZYMES"/>
    <property type="match status" value="1"/>
</dbReference>
<dbReference type="EMBL" id="JRPN01000014">
    <property type="protein sequence ID" value="KGT78786.1"/>
    <property type="molecule type" value="Genomic_DNA"/>
</dbReference>
<dbReference type="Pfam" id="PF02776">
    <property type="entry name" value="TPP_enzyme_N"/>
    <property type="match status" value="1"/>
</dbReference>
<evidence type="ECO:0000313" key="9">
    <source>
        <dbReference type="Proteomes" id="UP000030377"/>
    </source>
</evidence>
<dbReference type="NCBIfam" id="NF004807">
    <property type="entry name" value="PRK06154.1"/>
    <property type="match status" value="1"/>
</dbReference>
<dbReference type="PANTHER" id="PTHR18968:SF13">
    <property type="entry name" value="ACETOLACTATE SYNTHASE CATALYTIC SUBUNIT, MITOCHONDRIAL"/>
    <property type="match status" value="1"/>
</dbReference>
<dbReference type="Pfam" id="PF00205">
    <property type="entry name" value="TPP_enzyme_M"/>
    <property type="match status" value="1"/>
</dbReference>
<dbReference type="Gene3D" id="3.40.50.1220">
    <property type="entry name" value="TPP-binding domain"/>
    <property type="match status" value="1"/>
</dbReference>
<keyword evidence="3 4" id="KW-0786">Thiamine pyrophosphate</keyword>
<dbReference type="CDD" id="cd02004">
    <property type="entry name" value="TPP_BZL_OCoD_HPCL"/>
    <property type="match status" value="1"/>
</dbReference>
<dbReference type="InterPro" id="IPR012000">
    <property type="entry name" value="Thiamin_PyroP_enz_cen_dom"/>
</dbReference>
<dbReference type="Gene3D" id="3.40.50.970">
    <property type="match status" value="2"/>
</dbReference>
<dbReference type="GO" id="GO:0000287">
    <property type="term" value="F:magnesium ion binding"/>
    <property type="evidence" value="ECO:0007669"/>
    <property type="project" value="InterPro"/>
</dbReference>
<evidence type="ECO:0000313" key="8">
    <source>
        <dbReference type="EMBL" id="KGT78786.1"/>
    </source>
</evidence>
<dbReference type="GO" id="GO:0050660">
    <property type="term" value="F:flavin adenine dinucleotide binding"/>
    <property type="evidence" value="ECO:0007669"/>
    <property type="project" value="TreeGrafter"/>
</dbReference>
<evidence type="ECO:0000256" key="2">
    <source>
        <dbReference type="ARBA" id="ARBA00007812"/>
    </source>
</evidence>
<reference evidence="8 9" key="1">
    <citation type="submission" date="2014-09" db="EMBL/GenBank/DDBJ databases">
        <title>Draft genome of Bradyrhizobium japonicum Is-34.</title>
        <authorList>
            <person name="Tsurumaru H."/>
            <person name="Yamakawa T."/>
            <person name="Hashimoto S."/>
            <person name="Okizaki K."/>
            <person name="Kanesaki Y."/>
            <person name="Yoshikawa H."/>
            <person name="Yajima S."/>
        </authorList>
    </citation>
    <scope>NUCLEOTIDE SEQUENCE [LARGE SCALE GENOMIC DNA]</scope>
    <source>
        <strain evidence="8 9">Is-34</strain>
    </source>
</reference>
<feature type="domain" description="Thiamine pyrophosphate enzyme TPP-binding" evidence="6">
    <location>
        <begin position="383"/>
        <end position="530"/>
    </location>
</feature>
<dbReference type="STRING" id="375.BKD09_RS34780"/>
<dbReference type="eggNOG" id="COG0028">
    <property type="taxonomic scope" value="Bacteria"/>
</dbReference>
<dbReference type="GO" id="GO:0009097">
    <property type="term" value="P:isoleucine biosynthetic process"/>
    <property type="evidence" value="ECO:0007669"/>
    <property type="project" value="TreeGrafter"/>
</dbReference>
<evidence type="ECO:0000259" key="6">
    <source>
        <dbReference type="Pfam" id="PF02775"/>
    </source>
</evidence>
<dbReference type="SUPFAM" id="SSF52467">
    <property type="entry name" value="DHS-like NAD/FAD-binding domain"/>
    <property type="match status" value="1"/>
</dbReference>